<dbReference type="PROSITE" id="PS01081">
    <property type="entry name" value="HTH_TETR_1"/>
    <property type="match status" value="1"/>
</dbReference>
<dbReference type="InterPro" id="IPR001647">
    <property type="entry name" value="HTH_TetR"/>
</dbReference>
<evidence type="ECO:0000256" key="2">
    <source>
        <dbReference type="PROSITE-ProRule" id="PRU00335"/>
    </source>
</evidence>
<dbReference type="InterPro" id="IPR050109">
    <property type="entry name" value="HTH-type_TetR-like_transc_reg"/>
</dbReference>
<proteinExistence type="predicted"/>
<dbReference type="EMBL" id="SLWS01000013">
    <property type="protein sequence ID" value="TCO50755.1"/>
    <property type="molecule type" value="Genomic_DNA"/>
</dbReference>
<dbReference type="PROSITE" id="PS50977">
    <property type="entry name" value="HTH_TETR_2"/>
    <property type="match status" value="1"/>
</dbReference>
<protein>
    <submittedName>
        <fullName evidence="4">TetR family transcriptional regulator</fullName>
    </submittedName>
</protein>
<dbReference type="GO" id="GO:0000976">
    <property type="term" value="F:transcription cis-regulatory region binding"/>
    <property type="evidence" value="ECO:0007669"/>
    <property type="project" value="TreeGrafter"/>
</dbReference>
<evidence type="ECO:0000313" key="4">
    <source>
        <dbReference type="EMBL" id="TCO50755.1"/>
    </source>
</evidence>
<dbReference type="Pfam" id="PF00440">
    <property type="entry name" value="TetR_N"/>
    <property type="match status" value="1"/>
</dbReference>
<dbReference type="InterPro" id="IPR041673">
    <property type="entry name" value="TetR_C_23"/>
</dbReference>
<keyword evidence="5" id="KW-1185">Reference proteome</keyword>
<dbReference type="SUPFAM" id="SSF46689">
    <property type="entry name" value="Homeodomain-like"/>
    <property type="match status" value="1"/>
</dbReference>
<evidence type="ECO:0000259" key="3">
    <source>
        <dbReference type="PROSITE" id="PS50977"/>
    </source>
</evidence>
<comment type="caution">
    <text evidence="4">The sequence shown here is derived from an EMBL/GenBank/DDBJ whole genome shotgun (WGS) entry which is preliminary data.</text>
</comment>
<reference evidence="4 5" key="1">
    <citation type="submission" date="2019-03" db="EMBL/GenBank/DDBJ databases">
        <title>Genomic Encyclopedia of Type Strains, Phase IV (KMG-IV): sequencing the most valuable type-strain genomes for metagenomic binning, comparative biology and taxonomic classification.</title>
        <authorList>
            <person name="Goeker M."/>
        </authorList>
    </citation>
    <scope>NUCLEOTIDE SEQUENCE [LARGE SCALE GENOMIC DNA]</scope>
    <source>
        <strain evidence="4 5">DSM 45934</strain>
    </source>
</reference>
<dbReference type="InterPro" id="IPR036271">
    <property type="entry name" value="Tet_transcr_reg_TetR-rel_C_sf"/>
</dbReference>
<keyword evidence="1 2" id="KW-0238">DNA-binding</keyword>
<dbReference type="Proteomes" id="UP000295680">
    <property type="component" value="Unassembled WGS sequence"/>
</dbReference>
<dbReference type="Gene3D" id="1.10.357.10">
    <property type="entry name" value="Tetracycline Repressor, domain 2"/>
    <property type="match status" value="1"/>
</dbReference>
<dbReference type="PANTHER" id="PTHR30055:SF146">
    <property type="entry name" value="HTH-TYPE TRANSCRIPTIONAL DUAL REGULATOR CECR"/>
    <property type="match status" value="1"/>
</dbReference>
<organism evidence="4 5">
    <name type="scientific">Actinocrispum wychmicini</name>
    <dbReference type="NCBI Taxonomy" id="1213861"/>
    <lineage>
        <taxon>Bacteria</taxon>
        <taxon>Bacillati</taxon>
        <taxon>Actinomycetota</taxon>
        <taxon>Actinomycetes</taxon>
        <taxon>Pseudonocardiales</taxon>
        <taxon>Pseudonocardiaceae</taxon>
        <taxon>Actinocrispum</taxon>
    </lineage>
</organism>
<dbReference type="AlphaFoldDB" id="A0A4R2J6F9"/>
<dbReference type="SUPFAM" id="SSF48498">
    <property type="entry name" value="Tetracyclin repressor-like, C-terminal domain"/>
    <property type="match status" value="1"/>
</dbReference>
<dbReference type="InterPro" id="IPR009057">
    <property type="entry name" value="Homeodomain-like_sf"/>
</dbReference>
<dbReference type="PANTHER" id="PTHR30055">
    <property type="entry name" value="HTH-TYPE TRANSCRIPTIONAL REGULATOR RUTR"/>
    <property type="match status" value="1"/>
</dbReference>
<dbReference type="GO" id="GO:0003700">
    <property type="term" value="F:DNA-binding transcription factor activity"/>
    <property type="evidence" value="ECO:0007669"/>
    <property type="project" value="TreeGrafter"/>
</dbReference>
<feature type="domain" description="HTH tetR-type" evidence="3">
    <location>
        <begin position="1"/>
        <end position="54"/>
    </location>
</feature>
<dbReference type="InterPro" id="IPR023772">
    <property type="entry name" value="DNA-bd_HTH_TetR-type_CS"/>
</dbReference>
<name>A0A4R2J6F9_9PSEU</name>
<dbReference type="Pfam" id="PF17931">
    <property type="entry name" value="TetR_C_23"/>
    <property type="match status" value="1"/>
</dbReference>
<evidence type="ECO:0000313" key="5">
    <source>
        <dbReference type="Proteomes" id="UP000295680"/>
    </source>
</evidence>
<evidence type="ECO:0000256" key="1">
    <source>
        <dbReference type="ARBA" id="ARBA00023125"/>
    </source>
</evidence>
<accession>A0A4R2J6F9</accession>
<feature type="DNA-binding region" description="H-T-H motif" evidence="2">
    <location>
        <begin position="17"/>
        <end position="36"/>
    </location>
</feature>
<sequence length="215" mass="24387">MATALRLFREQGYDRTTMRAIAKEAGVSVGNAYYYFESKEHLIQGFYDQMQAVFLESCTDLLAGERNFAARLRGVLHIWLDIAEPYHEFAAQFFKNAADPTSPLSPFSAESEPARTANIAMQERVLAGSDAKPDATLRPELPGLLWLYHMGIVLFWVHDRAPDSARSRILVDRTVPMIDRLVRLSRLPVLRSVTKEGVQLLKDLGWFTSVGRTRR</sequence>
<gene>
    <name evidence="4" type="ORF">EV192_113135</name>
</gene>